<organism evidence="3 4">
    <name type="scientific">Luteimonas fraxinea</name>
    <dbReference type="NCBI Taxonomy" id="2901869"/>
    <lineage>
        <taxon>Bacteria</taxon>
        <taxon>Pseudomonadati</taxon>
        <taxon>Pseudomonadota</taxon>
        <taxon>Gammaproteobacteria</taxon>
        <taxon>Lysobacterales</taxon>
        <taxon>Lysobacteraceae</taxon>
        <taxon>Luteimonas</taxon>
    </lineage>
</organism>
<evidence type="ECO:0000313" key="4">
    <source>
        <dbReference type="Proteomes" id="UP001430360"/>
    </source>
</evidence>
<dbReference type="InterPro" id="IPR012341">
    <property type="entry name" value="6hp_glycosidase-like_sf"/>
</dbReference>
<dbReference type="SUPFAM" id="SSF48208">
    <property type="entry name" value="Six-hairpin glycosidases"/>
    <property type="match status" value="1"/>
</dbReference>
<dbReference type="Pfam" id="PF00754">
    <property type="entry name" value="F5_F8_type_C"/>
    <property type="match status" value="1"/>
</dbReference>
<reference evidence="3" key="2">
    <citation type="journal article" date="2022" name="Syst. Appl. Microbiol.">
        <title>Physiological and genomic characterisation of Luteimonas fraxinea sp. nov., a bacterial species associated with trees tolerant to ash dieback.</title>
        <authorList>
            <person name="Ulrich K."/>
            <person name="Becker R."/>
            <person name="Behrendt U."/>
            <person name="Kube M."/>
            <person name="Schneck V."/>
            <person name="Ulrich A."/>
        </authorList>
    </citation>
    <scope>NUCLEOTIDE SEQUENCE</scope>
    <source>
        <strain evidence="3">A1P009</strain>
    </source>
</reference>
<dbReference type="EMBL" id="JAJQKU010000008">
    <property type="protein sequence ID" value="MCD9098710.1"/>
    <property type="molecule type" value="Genomic_DNA"/>
</dbReference>
<dbReference type="Gene3D" id="2.60.120.260">
    <property type="entry name" value="Galactose-binding domain-like"/>
    <property type="match status" value="1"/>
</dbReference>
<dbReference type="PROSITE" id="PS50022">
    <property type="entry name" value="FA58C_3"/>
    <property type="match status" value="1"/>
</dbReference>
<dbReference type="Proteomes" id="UP001430360">
    <property type="component" value="Unassembled WGS sequence"/>
</dbReference>
<reference evidence="3" key="1">
    <citation type="submission" date="2021-12" db="EMBL/GenBank/DDBJ databases">
        <authorList>
            <person name="Ulrich A."/>
        </authorList>
    </citation>
    <scope>NUCLEOTIDE SEQUENCE</scope>
    <source>
        <strain evidence="3">A1P009</strain>
    </source>
</reference>
<evidence type="ECO:0000313" key="3">
    <source>
        <dbReference type="EMBL" id="MCD9098710.1"/>
    </source>
</evidence>
<name>A0ABS8UJN6_9GAMM</name>
<feature type="chain" id="PRO_5047095745" evidence="1">
    <location>
        <begin position="39"/>
        <end position="1059"/>
    </location>
</feature>
<dbReference type="InterPro" id="IPR008979">
    <property type="entry name" value="Galactose-bd-like_sf"/>
</dbReference>
<keyword evidence="4" id="KW-1185">Reference proteome</keyword>
<evidence type="ECO:0000256" key="1">
    <source>
        <dbReference type="SAM" id="SignalP"/>
    </source>
</evidence>
<keyword evidence="1" id="KW-0732">Signal</keyword>
<dbReference type="SUPFAM" id="SSF49785">
    <property type="entry name" value="Galactose-binding domain-like"/>
    <property type="match status" value="1"/>
</dbReference>
<proteinExistence type="predicted"/>
<dbReference type="InterPro" id="IPR000421">
    <property type="entry name" value="FA58C"/>
</dbReference>
<protein>
    <submittedName>
        <fullName evidence="3">Discoidin domain-containing protein</fullName>
    </submittedName>
</protein>
<accession>A0ABS8UJN6</accession>
<dbReference type="Gene3D" id="1.50.10.10">
    <property type="match status" value="1"/>
</dbReference>
<sequence>MAIRSGCPEARVGQARHRRHVASILLGALLVSASTAAAATSLPPRSAWTASASSTQVDALAPQHAIDGDPRTRWGGSFLPGHWFQVDLGRPSDVGGVAILWDSGFPVRWTLETSLDGTQWDIAYTSTDSRGDTDLIVFPARSARYVRIASPSKSSDWATSIFEFEPIAGDAAPQLDGLAAGVDGATLFAADAKPGVVDAAGPRPGTRQLDLALPRADQIAGLEVWWSGPRNGATLEARDADGQWRALAEDPGHDGTRSWLAGDVPLSPTALRLVVGEVDGRPPAIARLRLLGPKQLLTPTRRYEIAASRTHGALFPSSLHQQQVYWTALGIPAGRQKSLLDAYGNLEPFKGGPMLQAVWRGSDGKARVADNDPQRRHALRERWMPMPSVEWQGQRDLTIRNEAFALEQNGQPVTLMRYRLHNRGRRSIDGALSLLVRPLQVNPPWQHGGWSPIRQLAIDEVAGHTRVRVDGRTLLTSMTPVGAAGAAPFGAHGETEITADAARGTPPAAREASDAAGLAAGMLTYPVRIAPGATQDIVIALPLGTTALDPAKGELTEPPALDLAALTGDAATPSEAFDANAARIAAGWTDRFDTFDIRLPDQDLVDMLRAQGAYMLINQTGPAMQPGPRNYNRSFLRDGAATAAVLLRMGQPQIARDYLRWYTDHALNPNGMISPILNEDGSINRGFGSDVEYDSQGQYIQLVADVARLDGGPDTVREYLPAVTAAMRFLQELRERTLVAGYMGTHPAPERFHGILAPSISHEGYATPTHSYWDDFYGIKGWHDGAWLADALGDAETAGWAREQGRLLSDSVAASLRATIAWKGIDFIPSSADLGDSDPTSVSIALDPTGARHVLPERELRTTFDRYLAKQFGERSGPDALWAYTPYEVRNVLTFVHLDRPADAQTVLQGLLADRRPHAWQMWPEVVHSRPRYPGYIGDMPHTWIGAEYARTLVGMLLHEGDDGLQLLPGAPTAWLDGDGLSVRALPTAFGPLTMAAKQSGEQLDITLGDGLQDTVPVQVIWPNRTRPTSVRVDGRAVDDYDARGVRLSKPFRSLEARW</sequence>
<dbReference type="InterPro" id="IPR008928">
    <property type="entry name" value="6-hairpin_glycosidase_sf"/>
</dbReference>
<dbReference type="RefSeq" id="WP_232138083.1">
    <property type="nucleotide sequence ID" value="NZ_JAJQKU010000008.1"/>
</dbReference>
<gene>
    <name evidence="3" type="ORF">LTT95_17405</name>
</gene>
<feature type="domain" description="F5/8 type C" evidence="2">
    <location>
        <begin position="31"/>
        <end position="169"/>
    </location>
</feature>
<feature type="signal peptide" evidence="1">
    <location>
        <begin position="1"/>
        <end position="38"/>
    </location>
</feature>
<comment type="caution">
    <text evidence="3">The sequence shown here is derived from an EMBL/GenBank/DDBJ whole genome shotgun (WGS) entry which is preliminary data.</text>
</comment>
<evidence type="ECO:0000259" key="2">
    <source>
        <dbReference type="PROSITE" id="PS50022"/>
    </source>
</evidence>